<proteinExistence type="predicted"/>
<keyword evidence="2" id="KW-1185">Reference proteome</keyword>
<name>A0AA39YH25_9PEZI</name>
<evidence type="ECO:0000313" key="1">
    <source>
        <dbReference type="EMBL" id="KAK0652486.1"/>
    </source>
</evidence>
<protein>
    <submittedName>
        <fullName evidence="1">Uncharacterized protein</fullName>
    </submittedName>
</protein>
<dbReference type="EMBL" id="JAULSV010000002">
    <property type="protein sequence ID" value="KAK0652486.1"/>
    <property type="molecule type" value="Genomic_DNA"/>
</dbReference>
<reference evidence="1" key="1">
    <citation type="submission" date="2023-06" db="EMBL/GenBank/DDBJ databases">
        <title>Genome-scale phylogeny and comparative genomics of the fungal order Sordariales.</title>
        <authorList>
            <consortium name="Lawrence Berkeley National Laboratory"/>
            <person name="Hensen N."/>
            <person name="Bonometti L."/>
            <person name="Westerberg I."/>
            <person name="Brannstrom I.O."/>
            <person name="Guillou S."/>
            <person name="Cros-Aarteil S."/>
            <person name="Calhoun S."/>
            <person name="Haridas S."/>
            <person name="Kuo A."/>
            <person name="Mondo S."/>
            <person name="Pangilinan J."/>
            <person name="Riley R."/>
            <person name="Labutti K."/>
            <person name="Andreopoulos B."/>
            <person name="Lipzen A."/>
            <person name="Chen C."/>
            <person name="Yanf M."/>
            <person name="Daum C."/>
            <person name="Ng V."/>
            <person name="Clum A."/>
            <person name="Steindorff A."/>
            <person name="Ohm R."/>
            <person name="Martin F."/>
            <person name="Silar P."/>
            <person name="Natvig D."/>
            <person name="Lalanne C."/>
            <person name="Gautier V."/>
            <person name="Ament-Velasquez S.L."/>
            <person name="Kruys A."/>
            <person name="Hutchinson M.I."/>
            <person name="Powell A.J."/>
            <person name="Barry K."/>
            <person name="Miller A.N."/>
            <person name="Grigoriev I.V."/>
            <person name="Debuchy R."/>
            <person name="Gladieux P."/>
            <person name="Thoren M.H."/>
            <person name="Johannesson H."/>
        </authorList>
    </citation>
    <scope>NUCLEOTIDE SEQUENCE</scope>
    <source>
        <strain evidence="1">SMH2532-1</strain>
    </source>
</reference>
<sequence>MLMSAFSFFRGAASPGPMIATVGNSALRSASSGSPTICRSGLKVTTETVGRPVIEVGRDDSTLSMEPRCLQRMRVEEVIPRFAEGVRPNKVCHWSCRRSTHVEWRAPSQWRGSGVVTCSLTCSWSGPSTPIEPLWSCSFAGVPQRLVSFRNPLKRACSAVVATGEVGLPQDDEMAPASMHARHDPPWRRIGTGCLVGGNGTLNGKPEDESRCNHFGPLACPPNILEGILTRRAHPALLFASVLPLRTGEPSARDWKGLWLDLLVVNLRQAHGAPQYGAESA</sequence>
<gene>
    <name evidence="1" type="ORF">B0T16DRAFT_102221</name>
</gene>
<comment type="caution">
    <text evidence="1">The sequence shown here is derived from an EMBL/GenBank/DDBJ whole genome shotgun (WGS) entry which is preliminary data.</text>
</comment>
<dbReference type="Proteomes" id="UP001174936">
    <property type="component" value="Unassembled WGS sequence"/>
</dbReference>
<dbReference type="AlphaFoldDB" id="A0AA39YH25"/>
<organism evidence="1 2">
    <name type="scientific">Cercophora newfieldiana</name>
    <dbReference type="NCBI Taxonomy" id="92897"/>
    <lineage>
        <taxon>Eukaryota</taxon>
        <taxon>Fungi</taxon>
        <taxon>Dikarya</taxon>
        <taxon>Ascomycota</taxon>
        <taxon>Pezizomycotina</taxon>
        <taxon>Sordariomycetes</taxon>
        <taxon>Sordariomycetidae</taxon>
        <taxon>Sordariales</taxon>
        <taxon>Lasiosphaeriaceae</taxon>
        <taxon>Cercophora</taxon>
    </lineage>
</organism>
<accession>A0AA39YH25</accession>
<evidence type="ECO:0000313" key="2">
    <source>
        <dbReference type="Proteomes" id="UP001174936"/>
    </source>
</evidence>